<protein>
    <submittedName>
        <fullName evidence="2">Uncharacterized protein</fullName>
    </submittedName>
</protein>
<evidence type="ECO:0000313" key="3">
    <source>
        <dbReference type="Proteomes" id="UP000036958"/>
    </source>
</evidence>
<dbReference type="EMBL" id="LGIA01000161">
    <property type="protein sequence ID" value="KOH44513.1"/>
    <property type="molecule type" value="Genomic_DNA"/>
</dbReference>
<evidence type="ECO:0000256" key="1">
    <source>
        <dbReference type="SAM" id="MobiDB-lite"/>
    </source>
</evidence>
<dbReference type="Proteomes" id="UP000036958">
    <property type="component" value="Unassembled WGS sequence"/>
</dbReference>
<dbReference type="STRING" id="1409788.NC99_27430"/>
<reference evidence="3" key="1">
    <citation type="submission" date="2015-07" db="EMBL/GenBank/DDBJ databases">
        <title>Genome sequencing of Sunxiuqinia dokdonensis strain SK.</title>
        <authorList>
            <person name="Ahn S."/>
            <person name="Kim B.-C."/>
        </authorList>
    </citation>
    <scope>NUCLEOTIDE SEQUENCE [LARGE SCALE GENOMIC DNA]</scope>
    <source>
        <strain evidence="3">SK</strain>
    </source>
</reference>
<name>A0A0L8V829_9BACT</name>
<dbReference type="AlphaFoldDB" id="A0A0L8V829"/>
<feature type="compositionally biased region" description="Polar residues" evidence="1">
    <location>
        <begin position="19"/>
        <end position="34"/>
    </location>
</feature>
<comment type="caution">
    <text evidence="2">The sequence shown here is derived from an EMBL/GenBank/DDBJ whole genome shotgun (WGS) entry which is preliminary data.</text>
</comment>
<evidence type="ECO:0000313" key="2">
    <source>
        <dbReference type="EMBL" id="KOH44513.1"/>
    </source>
</evidence>
<organism evidence="2 3">
    <name type="scientific">Sunxiuqinia dokdonensis</name>
    <dbReference type="NCBI Taxonomy" id="1409788"/>
    <lineage>
        <taxon>Bacteria</taxon>
        <taxon>Pseudomonadati</taxon>
        <taxon>Bacteroidota</taxon>
        <taxon>Bacteroidia</taxon>
        <taxon>Marinilabiliales</taxon>
        <taxon>Prolixibacteraceae</taxon>
        <taxon>Sunxiuqinia</taxon>
    </lineage>
</organism>
<sequence length="44" mass="5072">MPFTPEPSRQTSRRPIDPSKNSQAPDSSSMQMNYNPDKFIFVLK</sequence>
<proteinExistence type="predicted"/>
<gene>
    <name evidence="2" type="ORF">NC99_27430</name>
</gene>
<accession>A0A0L8V829</accession>
<feature type="region of interest" description="Disordered" evidence="1">
    <location>
        <begin position="1"/>
        <end position="36"/>
    </location>
</feature>
<keyword evidence="3" id="KW-1185">Reference proteome</keyword>